<dbReference type="Proteomes" id="UP000681720">
    <property type="component" value="Unassembled WGS sequence"/>
</dbReference>
<evidence type="ECO:0000313" key="2">
    <source>
        <dbReference type="Proteomes" id="UP000681720"/>
    </source>
</evidence>
<dbReference type="AlphaFoldDB" id="A0A8S3BM99"/>
<sequence>VKGCLFHYGKALVQNFMKLNLKTPFQEDEFSRNWFRSFAAIALLPETDMEEAKYHDRTYGIQSSFPPKMYNHYRNLNLRTINYLEGRHNK</sequence>
<evidence type="ECO:0000313" key="1">
    <source>
        <dbReference type="EMBL" id="CAF4841011.1"/>
    </source>
</evidence>
<proteinExistence type="predicted"/>
<organism evidence="1 2">
    <name type="scientific">Rotaria magnacalcarata</name>
    <dbReference type="NCBI Taxonomy" id="392030"/>
    <lineage>
        <taxon>Eukaryota</taxon>
        <taxon>Metazoa</taxon>
        <taxon>Spiralia</taxon>
        <taxon>Gnathifera</taxon>
        <taxon>Rotifera</taxon>
        <taxon>Eurotatoria</taxon>
        <taxon>Bdelloidea</taxon>
        <taxon>Philodinida</taxon>
        <taxon>Philodinidae</taxon>
        <taxon>Rotaria</taxon>
    </lineage>
</organism>
<gene>
    <name evidence="1" type="ORF">GIL414_LOCUS48922</name>
</gene>
<dbReference type="EMBL" id="CAJOBJ010159743">
    <property type="protein sequence ID" value="CAF4841011.1"/>
    <property type="molecule type" value="Genomic_DNA"/>
</dbReference>
<protein>
    <submittedName>
        <fullName evidence="1">Uncharacterized protein</fullName>
    </submittedName>
</protein>
<accession>A0A8S3BM99</accession>
<feature type="non-terminal residue" evidence="1">
    <location>
        <position position="90"/>
    </location>
</feature>
<reference evidence="1" key="1">
    <citation type="submission" date="2021-02" db="EMBL/GenBank/DDBJ databases">
        <authorList>
            <person name="Nowell W R."/>
        </authorList>
    </citation>
    <scope>NUCLEOTIDE SEQUENCE</scope>
</reference>
<comment type="caution">
    <text evidence="1">The sequence shown here is derived from an EMBL/GenBank/DDBJ whole genome shotgun (WGS) entry which is preliminary data.</text>
</comment>
<name>A0A8S3BM99_9BILA</name>